<evidence type="ECO:0000313" key="8">
    <source>
        <dbReference type="EMBL" id="RMB07613.1"/>
    </source>
</evidence>
<dbReference type="InterPro" id="IPR013325">
    <property type="entry name" value="RNA_pol_sigma_r2"/>
</dbReference>
<dbReference type="Gene3D" id="1.10.10.10">
    <property type="entry name" value="Winged helix-like DNA-binding domain superfamily/Winged helix DNA-binding domain"/>
    <property type="match status" value="1"/>
</dbReference>
<name>A0A3M0CVI5_9PROT</name>
<protein>
    <submittedName>
        <fullName evidence="8">RNA polymerase sigma-70 factor (ECF subfamily)</fullName>
    </submittedName>
</protein>
<dbReference type="Proteomes" id="UP000271227">
    <property type="component" value="Unassembled WGS sequence"/>
</dbReference>
<accession>A0A3M0CVI5</accession>
<dbReference type="InterPro" id="IPR013249">
    <property type="entry name" value="RNA_pol_sigma70_r4_t2"/>
</dbReference>
<dbReference type="NCBIfam" id="TIGR02937">
    <property type="entry name" value="sigma70-ECF"/>
    <property type="match status" value="1"/>
</dbReference>
<comment type="similarity">
    <text evidence="1">Belongs to the sigma-70 factor family. ECF subfamily.</text>
</comment>
<organism evidence="8 9">
    <name type="scientific">Eilatimonas milleporae</name>
    <dbReference type="NCBI Taxonomy" id="911205"/>
    <lineage>
        <taxon>Bacteria</taxon>
        <taxon>Pseudomonadati</taxon>
        <taxon>Pseudomonadota</taxon>
        <taxon>Alphaproteobacteria</taxon>
        <taxon>Kordiimonadales</taxon>
        <taxon>Kordiimonadaceae</taxon>
        <taxon>Eilatimonas</taxon>
    </lineage>
</organism>
<reference evidence="8 9" key="1">
    <citation type="submission" date="2018-10" db="EMBL/GenBank/DDBJ databases">
        <title>Genomic Encyclopedia of Archaeal and Bacterial Type Strains, Phase II (KMG-II): from individual species to whole genera.</title>
        <authorList>
            <person name="Goeker M."/>
        </authorList>
    </citation>
    <scope>NUCLEOTIDE SEQUENCE [LARGE SCALE GENOMIC DNA]</scope>
    <source>
        <strain evidence="8 9">DSM 25217</strain>
    </source>
</reference>
<feature type="compositionally biased region" description="Polar residues" evidence="5">
    <location>
        <begin position="13"/>
        <end position="22"/>
    </location>
</feature>
<dbReference type="Pfam" id="PF08281">
    <property type="entry name" value="Sigma70_r4_2"/>
    <property type="match status" value="1"/>
</dbReference>
<dbReference type="PANTHER" id="PTHR43133:SF63">
    <property type="entry name" value="RNA POLYMERASE SIGMA FACTOR FECI-RELATED"/>
    <property type="match status" value="1"/>
</dbReference>
<keyword evidence="9" id="KW-1185">Reference proteome</keyword>
<dbReference type="Gene3D" id="1.10.1740.10">
    <property type="match status" value="1"/>
</dbReference>
<evidence type="ECO:0000256" key="2">
    <source>
        <dbReference type="ARBA" id="ARBA00023015"/>
    </source>
</evidence>
<evidence type="ECO:0000259" key="6">
    <source>
        <dbReference type="Pfam" id="PF04542"/>
    </source>
</evidence>
<comment type="caution">
    <text evidence="8">The sequence shown here is derived from an EMBL/GenBank/DDBJ whole genome shotgun (WGS) entry which is preliminary data.</text>
</comment>
<dbReference type="SUPFAM" id="SSF88946">
    <property type="entry name" value="Sigma2 domain of RNA polymerase sigma factors"/>
    <property type="match status" value="1"/>
</dbReference>
<evidence type="ECO:0000313" key="9">
    <source>
        <dbReference type="Proteomes" id="UP000271227"/>
    </source>
</evidence>
<dbReference type="RefSeq" id="WP_121938416.1">
    <property type="nucleotide sequence ID" value="NZ_REFR01000011.1"/>
</dbReference>
<dbReference type="AlphaFoldDB" id="A0A3M0CVI5"/>
<evidence type="ECO:0000256" key="3">
    <source>
        <dbReference type="ARBA" id="ARBA00023082"/>
    </source>
</evidence>
<dbReference type="PANTHER" id="PTHR43133">
    <property type="entry name" value="RNA POLYMERASE ECF-TYPE SIGMA FACTO"/>
    <property type="match status" value="1"/>
</dbReference>
<dbReference type="InParanoid" id="A0A3M0CVI5"/>
<keyword evidence="2" id="KW-0805">Transcription regulation</keyword>
<dbReference type="EMBL" id="REFR01000011">
    <property type="protein sequence ID" value="RMB07613.1"/>
    <property type="molecule type" value="Genomic_DNA"/>
</dbReference>
<feature type="domain" description="RNA polymerase sigma-70 region 2" evidence="6">
    <location>
        <begin position="34"/>
        <end position="99"/>
    </location>
</feature>
<dbReference type="GO" id="GO:0006352">
    <property type="term" value="P:DNA-templated transcription initiation"/>
    <property type="evidence" value="ECO:0007669"/>
    <property type="project" value="InterPro"/>
</dbReference>
<dbReference type="InterPro" id="IPR014284">
    <property type="entry name" value="RNA_pol_sigma-70_dom"/>
</dbReference>
<evidence type="ECO:0000256" key="5">
    <source>
        <dbReference type="SAM" id="MobiDB-lite"/>
    </source>
</evidence>
<keyword evidence="4" id="KW-0804">Transcription</keyword>
<dbReference type="Pfam" id="PF04542">
    <property type="entry name" value="Sigma70_r2"/>
    <property type="match status" value="1"/>
</dbReference>
<gene>
    <name evidence="8" type="ORF">BXY39_1699</name>
</gene>
<evidence type="ECO:0000256" key="4">
    <source>
        <dbReference type="ARBA" id="ARBA00023163"/>
    </source>
</evidence>
<sequence>MKTTPAKPARVSAQASHCSALSKQDQRNQDIAALYGQHAPQLIATLRTMFGSGPPDPEDVAQQAFEKILARDHLNDIRNLNAFLWRTARNICLKGRRHEDVRSKFDFEIEHLFFPRRGDDSTAEGVLRSKQELQAINDALRQMPDKRRRAFLLNKVEGLSVTEVAERLNIGRSPATRHISRAYRDIELHLARQNAETDDNDR</sequence>
<feature type="region of interest" description="Disordered" evidence="5">
    <location>
        <begin position="1"/>
        <end position="22"/>
    </location>
</feature>
<dbReference type="InterPro" id="IPR036388">
    <property type="entry name" value="WH-like_DNA-bd_sf"/>
</dbReference>
<keyword evidence="3" id="KW-0731">Sigma factor</keyword>
<dbReference type="InterPro" id="IPR039425">
    <property type="entry name" value="RNA_pol_sigma-70-like"/>
</dbReference>
<proteinExistence type="inferred from homology"/>
<evidence type="ECO:0000259" key="7">
    <source>
        <dbReference type="Pfam" id="PF08281"/>
    </source>
</evidence>
<evidence type="ECO:0000256" key="1">
    <source>
        <dbReference type="ARBA" id="ARBA00010641"/>
    </source>
</evidence>
<dbReference type="GO" id="GO:0003677">
    <property type="term" value="F:DNA binding"/>
    <property type="evidence" value="ECO:0007669"/>
    <property type="project" value="InterPro"/>
</dbReference>
<dbReference type="InterPro" id="IPR013324">
    <property type="entry name" value="RNA_pol_sigma_r3/r4-like"/>
</dbReference>
<dbReference type="GO" id="GO:0016987">
    <property type="term" value="F:sigma factor activity"/>
    <property type="evidence" value="ECO:0007669"/>
    <property type="project" value="UniProtKB-KW"/>
</dbReference>
<dbReference type="SUPFAM" id="SSF88659">
    <property type="entry name" value="Sigma3 and sigma4 domains of RNA polymerase sigma factors"/>
    <property type="match status" value="1"/>
</dbReference>
<dbReference type="OrthoDB" id="9794372at2"/>
<dbReference type="InterPro" id="IPR007627">
    <property type="entry name" value="RNA_pol_sigma70_r2"/>
</dbReference>
<feature type="domain" description="RNA polymerase sigma factor 70 region 4 type 2" evidence="7">
    <location>
        <begin position="134"/>
        <end position="184"/>
    </location>
</feature>